<dbReference type="STRING" id="1123062.SAMN02745775_10232"/>
<dbReference type="SUPFAM" id="SSF51905">
    <property type="entry name" value="FAD/NAD(P)-binding domain"/>
    <property type="match status" value="1"/>
</dbReference>
<dbReference type="AlphaFoldDB" id="A0A1I3Z1Q0"/>
<sequence length="325" mass="34654">MVPQNIAIVGAGLAGMACAKTLEAHGARVRLFEKSRRPGGRMATRRVEVDGVTHAFDHGAQYLTARGAHFAAVLEVTKSMNWPDEKRWVGQPNMAIICRGLADGLDITVNRHVVEITGSPGAWMLRHHDSALVTPGAPSPDAATAEDGPFDAVALAIPSPQAIPLLAGPAPHLAHVLEGVVMAPCWTLMVAFPTRLPLQDTLRLTGGPIGWAARDSSKPGRNAQQENWVVQASPAWTREHLERRPAEVALLLRDALEKLVGQPLPPTLVCLAHRWRYALVEKPLGAPCLWDPALGLGAGGDWAIDARAEAAVDSGAAMAAAIRRE</sequence>
<dbReference type="Proteomes" id="UP000199473">
    <property type="component" value="Unassembled WGS sequence"/>
</dbReference>
<dbReference type="Gene3D" id="3.50.50.60">
    <property type="entry name" value="FAD/NAD(P)-binding domain"/>
    <property type="match status" value="1"/>
</dbReference>
<keyword evidence="2" id="KW-1185">Reference proteome</keyword>
<dbReference type="InterPro" id="IPR036188">
    <property type="entry name" value="FAD/NAD-bd_sf"/>
</dbReference>
<dbReference type="PRINTS" id="PR00419">
    <property type="entry name" value="ADXRDTASE"/>
</dbReference>
<dbReference type="Gene3D" id="3.90.660.10">
    <property type="match status" value="1"/>
</dbReference>
<dbReference type="PANTHER" id="PTHR16128">
    <property type="entry name" value="FAD/NAD(P)-BINDING OXIDOREDUCTASE FAMILY PROTEIN"/>
    <property type="match status" value="1"/>
</dbReference>
<name>A0A1I3Z1Q0_9PROT</name>
<dbReference type="PANTHER" id="PTHR16128:SF5">
    <property type="entry name" value="FAD_NAD(P)-BINDING OXIDOREDUCTASE FAMILY PROTEIN"/>
    <property type="match status" value="1"/>
</dbReference>
<evidence type="ECO:0008006" key="3">
    <source>
        <dbReference type="Google" id="ProtNLM"/>
    </source>
</evidence>
<evidence type="ECO:0000313" key="1">
    <source>
        <dbReference type="EMBL" id="SFK37561.1"/>
    </source>
</evidence>
<dbReference type="Pfam" id="PF13450">
    <property type="entry name" value="NAD_binding_8"/>
    <property type="match status" value="1"/>
</dbReference>
<accession>A0A1I3Z1Q0</accession>
<organism evidence="1 2">
    <name type="scientific">Falsiroseomonas stagni DSM 19981</name>
    <dbReference type="NCBI Taxonomy" id="1123062"/>
    <lineage>
        <taxon>Bacteria</taxon>
        <taxon>Pseudomonadati</taxon>
        <taxon>Pseudomonadota</taxon>
        <taxon>Alphaproteobacteria</taxon>
        <taxon>Acetobacterales</taxon>
        <taxon>Roseomonadaceae</taxon>
        <taxon>Falsiroseomonas</taxon>
    </lineage>
</organism>
<reference evidence="1 2" key="1">
    <citation type="submission" date="2016-10" db="EMBL/GenBank/DDBJ databases">
        <authorList>
            <person name="de Groot N.N."/>
        </authorList>
    </citation>
    <scope>NUCLEOTIDE SEQUENCE [LARGE SCALE GENOMIC DNA]</scope>
    <source>
        <strain evidence="1 2">DSM 19981</strain>
    </source>
</reference>
<evidence type="ECO:0000313" key="2">
    <source>
        <dbReference type="Proteomes" id="UP000199473"/>
    </source>
</evidence>
<protein>
    <recommendedName>
        <fullName evidence="3">Amine oxidase domain-containing protein</fullName>
    </recommendedName>
</protein>
<dbReference type="EMBL" id="FOSQ01000002">
    <property type="protein sequence ID" value="SFK37561.1"/>
    <property type="molecule type" value="Genomic_DNA"/>
</dbReference>
<dbReference type="RefSeq" id="WP_175533789.1">
    <property type="nucleotide sequence ID" value="NZ_FOSQ01000002.1"/>
</dbReference>
<gene>
    <name evidence="1" type="ORF">SAMN02745775_10232</name>
</gene>
<proteinExistence type="predicted"/>